<feature type="transmembrane region" description="Helical" evidence="7">
    <location>
        <begin position="348"/>
        <end position="369"/>
    </location>
</feature>
<organism evidence="9 10">
    <name type="scientific">Alteripontixanthobacter maritimus</name>
    <dbReference type="NCBI Taxonomy" id="2161824"/>
    <lineage>
        <taxon>Bacteria</taxon>
        <taxon>Pseudomonadati</taxon>
        <taxon>Pseudomonadota</taxon>
        <taxon>Alphaproteobacteria</taxon>
        <taxon>Sphingomonadales</taxon>
        <taxon>Erythrobacteraceae</taxon>
        <taxon>Alteripontixanthobacter</taxon>
    </lineage>
</organism>
<dbReference type="EMBL" id="QBKA01000002">
    <property type="protein sequence ID" value="RDC59174.1"/>
    <property type="molecule type" value="Genomic_DNA"/>
</dbReference>
<feature type="compositionally biased region" description="Low complexity" evidence="6">
    <location>
        <begin position="14"/>
        <end position="28"/>
    </location>
</feature>
<dbReference type="SUPFAM" id="SSF103473">
    <property type="entry name" value="MFS general substrate transporter"/>
    <property type="match status" value="1"/>
</dbReference>
<dbReference type="InterPro" id="IPR044770">
    <property type="entry name" value="MFS_spinster-like"/>
</dbReference>
<accession>A0A369Q329</accession>
<feature type="region of interest" description="Disordered" evidence="6">
    <location>
        <begin position="1"/>
        <end position="28"/>
    </location>
</feature>
<evidence type="ECO:0000313" key="10">
    <source>
        <dbReference type="Proteomes" id="UP000253727"/>
    </source>
</evidence>
<keyword evidence="5 7" id="KW-0472">Membrane</keyword>
<evidence type="ECO:0000256" key="4">
    <source>
        <dbReference type="ARBA" id="ARBA00022989"/>
    </source>
</evidence>
<keyword evidence="3 7" id="KW-0812">Transmembrane</keyword>
<sequence length="452" mass="48109">MDDISGARTAAASAPVVPGTTPGTAPLLDSTGKPISAKARRWTLGLLTAVYFFSYMDRQILSILLEDIKADLLLSDTQLGLLSGLAFALFYATLGIPVAAFADRSNRRNIIATALALWSAMTAVCGLAQNFLQLLLARIGVGVGEAGSSPPSHSMIADLYPANKRAGALAIYSLGVTLGAAAGQMFGGNLTYFFDWRTAFIAIGLPGVILAGIVLAFVREPARLAEPGAKQMADRPSIADGFRTIMANRAAVHLIAGVTLTSMIGYALTGWSPPYMIRSFGLNTLQIGNIIAPLLAIAGVGGTLGSGWLANKLSDRYGMKAQPLMIAGLKLIALPFLIFFYVVEDVTWAVGGYFIALLFQTCYLGPTFAMIQTLAPLKMRAVWAAVTLLVINLIGLGLGPTMIGLLSDWFEPTYGTESLRQALLVVACFTPVAIFFYWRAYVHLKRAETARA</sequence>
<name>A0A369Q329_9SPHN</name>
<dbReference type="AlphaFoldDB" id="A0A369Q329"/>
<dbReference type="Gene3D" id="1.20.1250.20">
    <property type="entry name" value="MFS general substrate transporter like domains"/>
    <property type="match status" value="1"/>
</dbReference>
<dbReference type="CDD" id="cd17328">
    <property type="entry name" value="MFS_spinster_like"/>
    <property type="match status" value="1"/>
</dbReference>
<keyword evidence="4 7" id="KW-1133">Transmembrane helix</keyword>
<dbReference type="GO" id="GO:0022857">
    <property type="term" value="F:transmembrane transporter activity"/>
    <property type="evidence" value="ECO:0007669"/>
    <property type="project" value="InterPro"/>
</dbReference>
<feature type="transmembrane region" description="Helical" evidence="7">
    <location>
        <begin position="42"/>
        <end position="61"/>
    </location>
</feature>
<dbReference type="InterPro" id="IPR011701">
    <property type="entry name" value="MFS"/>
</dbReference>
<feature type="transmembrane region" description="Helical" evidence="7">
    <location>
        <begin position="290"/>
        <end position="311"/>
    </location>
</feature>
<reference evidence="9 10" key="1">
    <citation type="submission" date="2018-04" db="EMBL/GenBank/DDBJ databases">
        <title>Altererythrobacter sp. HME9302 genome sequencing and assembly.</title>
        <authorList>
            <person name="Kang H."/>
            <person name="Kim H."/>
            <person name="Joh K."/>
        </authorList>
    </citation>
    <scope>NUCLEOTIDE SEQUENCE [LARGE SCALE GENOMIC DNA]</scope>
    <source>
        <strain evidence="9 10">HME9302</strain>
    </source>
</reference>
<protein>
    <submittedName>
        <fullName evidence="9">MFS-type efflux pump</fullName>
    </submittedName>
</protein>
<dbReference type="InterPro" id="IPR036259">
    <property type="entry name" value="MFS_trans_sf"/>
</dbReference>
<feature type="transmembrane region" description="Helical" evidence="7">
    <location>
        <begin position="323"/>
        <end position="342"/>
    </location>
</feature>
<evidence type="ECO:0000259" key="8">
    <source>
        <dbReference type="PROSITE" id="PS50850"/>
    </source>
</evidence>
<feature type="transmembrane region" description="Helical" evidence="7">
    <location>
        <begin position="418"/>
        <end position="438"/>
    </location>
</feature>
<dbReference type="Pfam" id="PF07690">
    <property type="entry name" value="MFS_1"/>
    <property type="match status" value="1"/>
</dbReference>
<comment type="caution">
    <text evidence="9">The sequence shown here is derived from an EMBL/GenBank/DDBJ whole genome shotgun (WGS) entry which is preliminary data.</text>
</comment>
<gene>
    <name evidence="9" type="ORF">HME9302_00359</name>
</gene>
<feature type="transmembrane region" description="Helical" evidence="7">
    <location>
        <begin position="81"/>
        <end position="102"/>
    </location>
</feature>
<feature type="transmembrane region" description="Helical" evidence="7">
    <location>
        <begin position="250"/>
        <end position="270"/>
    </location>
</feature>
<dbReference type="PANTHER" id="PTHR23505:SF79">
    <property type="entry name" value="PROTEIN SPINSTER"/>
    <property type="match status" value="1"/>
</dbReference>
<evidence type="ECO:0000256" key="6">
    <source>
        <dbReference type="SAM" id="MobiDB-lite"/>
    </source>
</evidence>
<dbReference type="InterPro" id="IPR020846">
    <property type="entry name" value="MFS_dom"/>
</dbReference>
<keyword evidence="2" id="KW-0813">Transport</keyword>
<proteinExistence type="predicted"/>
<evidence type="ECO:0000256" key="7">
    <source>
        <dbReference type="SAM" id="Phobius"/>
    </source>
</evidence>
<evidence type="ECO:0000256" key="5">
    <source>
        <dbReference type="ARBA" id="ARBA00023136"/>
    </source>
</evidence>
<comment type="subcellular location">
    <subcellularLocation>
        <location evidence="1">Membrane</location>
        <topology evidence="1">Multi-pass membrane protein</topology>
    </subcellularLocation>
</comment>
<dbReference type="Proteomes" id="UP000253727">
    <property type="component" value="Unassembled WGS sequence"/>
</dbReference>
<dbReference type="PROSITE" id="PS50850">
    <property type="entry name" value="MFS"/>
    <property type="match status" value="1"/>
</dbReference>
<evidence type="ECO:0000256" key="3">
    <source>
        <dbReference type="ARBA" id="ARBA00022692"/>
    </source>
</evidence>
<keyword evidence="10" id="KW-1185">Reference proteome</keyword>
<evidence type="ECO:0000256" key="2">
    <source>
        <dbReference type="ARBA" id="ARBA00022448"/>
    </source>
</evidence>
<dbReference type="PANTHER" id="PTHR23505">
    <property type="entry name" value="SPINSTER"/>
    <property type="match status" value="1"/>
</dbReference>
<dbReference type="RefSeq" id="WP_230079832.1">
    <property type="nucleotide sequence ID" value="NZ_QBKA01000002.1"/>
</dbReference>
<evidence type="ECO:0000313" key="9">
    <source>
        <dbReference type="EMBL" id="RDC59174.1"/>
    </source>
</evidence>
<feature type="transmembrane region" description="Helical" evidence="7">
    <location>
        <begin position="199"/>
        <end position="218"/>
    </location>
</feature>
<evidence type="ECO:0000256" key="1">
    <source>
        <dbReference type="ARBA" id="ARBA00004141"/>
    </source>
</evidence>
<feature type="transmembrane region" description="Helical" evidence="7">
    <location>
        <begin position="169"/>
        <end position="187"/>
    </location>
</feature>
<feature type="domain" description="Major facilitator superfamily (MFS) profile" evidence="8">
    <location>
        <begin position="43"/>
        <end position="445"/>
    </location>
</feature>
<dbReference type="GO" id="GO:0016020">
    <property type="term" value="C:membrane"/>
    <property type="evidence" value="ECO:0007669"/>
    <property type="project" value="UniProtKB-SubCell"/>
</dbReference>
<feature type="transmembrane region" description="Helical" evidence="7">
    <location>
        <begin position="381"/>
        <end position="406"/>
    </location>
</feature>